<gene>
    <name evidence="1" type="ORF">SAMN05216601_10874</name>
</gene>
<evidence type="ECO:0000313" key="1">
    <source>
        <dbReference type="EMBL" id="SFP29095.1"/>
    </source>
</evidence>
<dbReference type="Proteomes" id="UP000182400">
    <property type="component" value="Unassembled WGS sequence"/>
</dbReference>
<protein>
    <submittedName>
        <fullName evidence="1">Uncharacterized protein</fullName>
    </submittedName>
</protein>
<dbReference type="RefSeq" id="WP_139220743.1">
    <property type="nucleotide sequence ID" value="NZ_FOWP01000008.1"/>
</dbReference>
<accession>A0A1I5P4Y1</accession>
<dbReference type="EMBL" id="FOWP01000008">
    <property type="protein sequence ID" value="SFP29095.1"/>
    <property type="molecule type" value="Genomic_DNA"/>
</dbReference>
<sequence length="125" mass="14877">MAVYKVEKDELVKVGENLEDMVRSDWADWENFEDIFLGEQLKFRLYDDATGVYRLYRREEAKRPDGELPDVKYIFDVNVDGSNFDYILVEDSLPQFLAVMRMLEPLAARQVRLEAEFEKEQNRRS</sequence>
<organism evidence="1 2">
    <name type="scientific">Ectopseudomonas composti</name>
    <dbReference type="NCBI Taxonomy" id="658457"/>
    <lineage>
        <taxon>Bacteria</taxon>
        <taxon>Pseudomonadati</taxon>
        <taxon>Pseudomonadota</taxon>
        <taxon>Gammaproteobacteria</taxon>
        <taxon>Pseudomonadales</taxon>
        <taxon>Pseudomonadaceae</taxon>
        <taxon>Ectopseudomonas</taxon>
    </lineage>
</organism>
<dbReference type="AlphaFoldDB" id="A0A1I5P4Y1"/>
<reference evidence="1 2" key="1">
    <citation type="submission" date="2016-10" db="EMBL/GenBank/DDBJ databases">
        <authorList>
            <person name="de Groot N.N."/>
        </authorList>
    </citation>
    <scope>NUCLEOTIDE SEQUENCE [LARGE SCALE GENOMIC DNA]</scope>
    <source>
        <strain evidence="1 2">CCUG 59231</strain>
    </source>
</reference>
<name>A0A1I5P4Y1_9GAMM</name>
<evidence type="ECO:0000313" key="2">
    <source>
        <dbReference type="Proteomes" id="UP000182400"/>
    </source>
</evidence>
<dbReference type="OrthoDB" id="7033522at2"/>
<proteinExistence type="predicted"/>